<organism evidence="7 8">
    <name type="scientific">Pyrobaculum oguniense (strain DSM 13380 / JCM 10595 / TE7)</name>
    <dbReference type="NCBI Taxonomy" id="698757"/>
    <lineage>
        <taxon>Archaea</taxon>
        <taxon>Thermoproteota</taxon>
        <taxon>Thermoprotei</taxon>
        <taxon>Thermoproteales</taxon>
        <taxon>Thermoproteaceae</taxon>
        <taxon>Pyrobaculum</taxon>
    </lineage>
</organism>
<dbReference type="PANTHER" id="PTHR42922:SF1">
    <property type="entry name" value="PHOSPHATE TRANSPORT SYSTEM PERMEASE PROTEIN PSTA"/>
    <property type="match status" value="1"/>
</dbReference>
<evidence type="ECO:0000259" key="6">
    <source>
        <dbReference type="PROSITE" id="PS50928"/>
    </source>
</evidence>
<evidence type="ECO:0000313" key="7">
    <source>
        <dbReference type="EMBL" id="AFA39946.1"/>
    </source>
</evidence>
<reference evidence="7 8" key="1">
    <citation type="journal article" date="2012" name="Stand. Genomic Sci.">
        <title>Complete genome sequence of Pyrobaculum oguniense.</title>
        <authorList>
            <person name="Bernick D.L."/>
            <person name="Karplus K."/>
            <person name="Lui L.M."/>
            <person name="Coker J.K."/>
            <person name="Murphy J.N."/>
            <person name="Chan P.P."/>
            <person name="Cozen A.E."/>
            <person name="Lowe T.M."/>
        </authorList>
    </citation>
    <scope>NUCLEOTIDE SEQUENCE [LARGE SCALE GENOMIC DNA]</scope>
    <source>
        <strain evidence="7 8">TE7</strain>
    </source>
</reference>
<accession>H6QB23</accession>
<dbReference type="PROSITE" id="PS50928">
    <property type="entry name" value="ABC_TM1"/>
    <property type="match status" value="1"/>
</dbReference>
<dbReference type="AlphaFoldDB" id="H6QB23"/>
<dbReference type="Proteomes" id="UP000009062">
    <property type="component" value="Chromosome"/>
</dbReference>
<protein>
    <submittedName>
        <fullName evidence="7">ABC-type phosphate transport system, permease component</fullName>
    </submittedName>
</protein>
<dbReference type="GO" id="GO:0005886">
    <property type="term" value="C:plasma membrane"/>
    <property type="evidence" value="ECO:0007669"/>
    <property type="project" value="UniProtKB-SubCell"/>
</dbReference>
<keyword evidence="4 5" id="KW-0472">Membrane</keyword>
<feature type="transmembrane region" description="Helical" evidence="5">
    <location>
        <begin position="127"/>
        <end position="146"/>
    </location>
</feature>
<dbReference type="InterPro" id="IPR035906">
    <property type="entry name" value="MetI-like_sf"/>
</dbReference>
<dbReference type="PANTHER" id="PTHR42922">
    <property type="entry name" value="PHOSPHATE TRANSPORT SYSTEM PERMEASE PROTEIN PSTA"/>
    <property type="match status" value="1"/>
</dbReference>
<proteinExistence type="inferred from homology"/>
<feature type="transmembrane region" description="Helical" evidence="5">
    <location>
        <begin position="181"/>
        <end position="205"/>
    </location>
</feature>
<evidence type="ECO:0000256" key="4">
    <source>
        <dbReference type="ARBA" id="ARBA00023136"/>
    </source>
</evidence>
<dbReference type="InterPro" id="IPR051408">
    <property type="entry name" value="Phosphate_transprt_permease"/>
</dbReference>
<evidence type="ECO:0000256" key="1">
    <source>
        <dbReference type="ARBA" id="ARBA00004141"/>
    </source>
</evidence>
<dbReference type="Gene3D" id="1.10.3720.10">
    <property type="entry name" value="MetI-like"/>
    <property type="match status" value="1"/>
</dbReference>
<evidence type="ECO:0000256" key="5">
    <source>
        <dbReference type="RuleBase" id="RU363032"/>
    </source>
</evidence>
<evidence type="ECO:0000256" key="3">
    <source>
        <dbReference type="ARBA" id="ARBA00022989"/>
    </source>
</evidence>
<dbReference type="HOGENOM" id="CLU_033621_2_0_2"/>
<keyword evidence="3 5" id="KW-1133">Transmembrane helix</keyword>
<dbReference type="KEGG" id="pog:Pogu_1919"/>
<dbReference type="InterPro" id="IPR000515">
    <property type="entry name" value="MetI-like"/>
</dbReference>
<comment type="subcellular location">
    <subcellularLocation>
        <location evidence="5">Cell membrane</location>
        <topology evidence="5">Multi-pass membrane protein</topology>
    </subcellularLocation>
    <subcellularLocation>
        <location evidence="1">Membrane</location>
        <topology evidence="1">Multi-pass membrane protein</topology>
    </subcellularLocation>
</comment>
<keyword evidence="2 5" id="KW-0812">Transmembrane</keyword>
<dbReference type="GO" id="GO:0055085">
    <property type="term" value="P:transmembrane transport"/>
    <property type="evidence" value="ECO:0007669"/>
    <property type="project" value="InterPro"/>
</dbReference>
<name>H6QB23_PYROT</name>
<gene>
    <name evidence="7" type="ordered locus">Pogu_1919</name>
</gene>
<dbReference type="SUPFAM" id="SSF161098">
    <property type="entry name" value="MetI-like"/>
    <property type="match status" value="1"/>
</dbReference>
<evidence type="ECO:0000313" key="8">
    <source>
        <dbReference type="Proteomes" id="UP000009062"/>
    </source>
</evidence>
<feature type="transmembrane region" description="Helical" evidence="5">
    <location>
        <begin position="85"/>
        <end position="107"/>
    </location>
</feature>
<evidence type="ECO:0000256" key="2">
    <source>
        <dbReference type="ARBA" id="ARBA00022692"/>
    </source>
</evidence>
<dbReference type="CDD" id="cd06261">
    <property type="entry name" value="TM_PBP2"/>
    <property type="match status" value="1"/>
</dbReference>
<feature type="transmembrane region" description="Helical" evidence="5">
    <location>
        <begin position="256"/>
        <end position="282"/>
    </location>
</feature>
<dbReference type="STRING" id="698757.Pogu_1919"/>
<feature type="transmembrane region" description="Helical" evidence="5">
    <location>
        <begin position="294"/>
        <end position="317"/>
    </location>
</feature>
<dbReference type="EMBL" id="CP003316">
    <property type="protein sequence ID" value="AFA39946.1"/>
    <property type="molecule type" value="Genomic_DNA"/>
</dbReference>
<feature type="domain" description="ABC transmembrane type-1" evidence="6">
    <location>
        <begin position="82"/>
        <end position="313"/>
    </location>
</feature>
<keyword evidence="5" id="KW-0813">Transport</keyword>
<dbReference type="eggNOG" id="arCOG00168">
    <property type="taxonomic scope" value="Archaea"/>
</dbReference>
<keyword evidence="8" id="KW-1185">Reference proteome</keyword>
<sequence length="320" mass="34316">MGVLAVLPLFLIIGDVMFKGVSAIVKQLGSPWEFLAWLPPDPLADRWGVGRLLVGTLYSLWEFLTRLPPDPFADRWGIGPLLVGTLYMTALGAVVGFIVGFPIGVYIGEMRKEAFANVARASVNVLVEFPTITIGLFVYAVFVFVIEDLNRTLLSPLSEWLTSALGDGVGQFIGPLGGYNAYAGALALSIIMIPYVALVTASAYASIPDSIREAAYSISGREFKAMFIVLRKAVSRAVLTAALLGTAKIAGETAPLLFTALGNIYYAPFTQATAAIPLWIWYAAQTPYDVQIESAYGAAAVLLVIVLTLFAVAKLAAQKR</sequence>
<comment type="similarity">
    <text evidence="5">Belongs to the binding-protein-dependent transport system permease family.</text>
</comment>
<dbReference type="Pfam" id="PF00528">
    <property type="entry name" value="BPD_transp_1"/>
    <property type="match status" value="1"/>
</dbReference>